<gene>
    <name evidence="13" type="primary">MSY1</name>
    <name evidence="13" type="ORF">IWQ62_001245</name>
</gene>
<evidence type="ECO:0000313" key="13">
    <source>
        <dbReference type="EMBL" id="KAJ1968444.1"/>
    </source>
</evidence>
<dbReference type="PANTHER" id="PTHR11766">
    <property type="entry name" value="TYROSYL-TRNA SYNTHETASE"/>
    <property type="match status" value="1"/>
</dbReference>
<dbReference type="PANTHER" id="PTHR11766:SF0">
    <property type="entry name" value="TYROSINE--TRNA LIGASE, MITOCHONDRIAL"/>
    <property type="match status" value="1"/>
</dbReference>
<dbReference type="GO" id="GO:0006437">
    <property type="term" value="P:tyrosyl-tRNA aminoacylation"/>
    <property type="evidence" value="ECO:0007669"/>
    <property type="project" value="InterPro"/>
</dbReference>
<evidence type="ECO:0000256" key="10">
    <source>
        <dbReference type="SAM" id="Coils"/>
    </source>
</evidence>
<dbReference type="InterPro" id="IPR024088">
    <property type="entry name" value="Tyr-tRNA-ligase_bac-type"/>
</dbReference>
<dbReference type="InterPro" id="IPR002307">
    <property type="entry name" value="Tyr-tRNA-ligase"/>
</dbReference>
<dbReference type="PRINTS" id="PR01040">
    <property type="entry name" value="TRNASYNTHTYR"/>
</dbReference>
<dbReference type="InterPro" id="IPR014729">
    <property type="entry name" value="Rossmann-like_a/b/a_fold"/>
</dbReference>
<evidence type="ECO:0000256" key="8">
    <source>
        <dbReference type="ARBA" id="ARBA00048248"/>
    </source>
</evidence>
<sequence>MQTTSSSYNPGISDPKAESTHTKHTPFQSSVLREIQQRGFISNITSRTLDGFLHHNRSAIYLGIDPSAPSLHVGNLLAIMGLLHFQLAGHQAIALVGGATGSIGDPSGRSTERNALDPDTLEHNVECIVRQLHRMLDHVPHTLPDCASEGLDIQVINNITWTAPVSIINFLATVGKYMRVGPMMMRESVRHRLQSDQGISFTEFSYQLLQAYDFWYLFHHHHCRVQLGGSDQWGNITAGIELVHKMHPDQVPSLMHPSAEPPKAVPVGPGKEMVKANEAFGVTLNLLTTSTGAKFGKSAGNAVWLDPTMTSVYDFYQFFIRTTDADVERLLQLLTFLPVKTIEQIMTEHRVNPEQRTAQTSLAEQVTLLVHGPKGLRQAQMATRLLFGDSLAGVEGGALEDIYEAFRHDPRLIELPLATLRTLTLPELAVRIGMCKSRSEAVRLARSGGFYVNHTRTADIKGVTVDESVHLLEGKLGMLRAGQKLVNSTPSQPTSVPEADSNKGQPDPPTIPNGDKQSSFASVLREKWNILWEKTAGPRMQSLLGPKSSPESVSPLSGVGHGAVESTSNTTALERTNVESLLRKLKSEWGKHIDVEALRQNPKLWTRAVAKTLNLITGYHHIEKLKQQVFTKEAEFIASRTALDEARVQHEQTATQRARCQREINNLLQRKHLWTDADVTQFTELYRNEHNNEQSETKAKAHLTECERVVEQKYSELVDAIRIRYHEEQLWSDKIRAAATYGTWAVLALNLFVFVFVHVVIEPRKRRRILDHVEHVVTESNEQLRADYEAHPPAWWESLAEKHMTGVAALGTTLERHLASLTDSQATVVPDSQTTPVWEVANHSAIPPTPLEPQETLHQIFSPPESKGNESHKTYTRNDVIVYTCESAALSCLVTALVALWLGR</sequence>
<dbReference type="GO" id="GO:0004831">
    <property type="term" value="F:tyrosine-tRNA ligase activity"/>
    <property type="evidence" value="ECO:0007669"/>
    <property type="project" value="UniProtKB-EC"/>
</dbReference>
<dbReference type="InterPro" id="IPR008839">
    <property type="entry name" value="MDM33_fungi"/>
</dbReference>
<dbReference type="Pfam" id="PF00579">
    <property type="entry name" value="tRNA-synt_1b"/>
    <property type="match status" value="1"/>
</dbReference>
<feature type="compositionally biased region" description="Polar residues" evidence="11">
    <location>
        <begin position="486"/>
        <end position="495"/>
    </location>
</feature>
<dbReference type="CDD" id="cd00805">
    <property type="entry name" value="TyrRS_core"/>
    <property type="match status" value="1"/>
</dbReference>
<comment type="catalytic activity">
    <reaction evidence="8 9">
        <text>tRNA(Tyr) + L-tyrosine + ATP = L-tyrosyl-tRNA(Tyr) + AMP + diphosphate + H(+)</text>
        <dbReference type="Rhea" id="RHEA:10220"/>
        <dbReference type="Rhea" id="RHEA-COMP:9706"/>
        <dbReference type="Rhea" id="RHEA-COMP:9707"/>
        <dbReference type="ChEBI" id="CHEBI:15378"/>
        <dbReference type="ChEBI" id="CHEBI:30616"/>
        <dbReference type="ChEBI" id="CHEBI:33019"/>
        <dbReference type="ChEBI" id="CHEBI:58315"/>
        <dbReference type="ChEBI" id="CHEBI:78442"/>
        <dbReference type="ChEBI" id="CHEBI:78536"/>
        <dbReference type="ChEBI" id="CHEBI:456215"/>
        <dbReference type="EC" id="6.1.1.1"/>
    </reaction>
</comment>
<evidence type="ECO:0000256" key="2">
    <source>
        <dbReference type="ARBA" id="ARBA00022598"/>
    </source>
</evidence>
<dbReference type="AlphaFoldDB" id="A0A9W8E8S1"/>
<reference evidence="13" key="1">
    <citation type="submission" date="2022-07" db="EMBL/GenBank/DDBJ databases">
        <title>Phylogenomic reconstructions and comparative analyses of Kickxellomycotina fungi.</title>
        <authorList>
            <person name="Reynolds N.K."/>
            <person name="Stajich J.E."/>
            <person name="Barry K."/>
            <person name="Grigoriev I.V."/>
            <person name="Crous P."/>
            <person name="Smith M.E."/>
        </authorList>
    </citation>
    <scope>NUCLEOTIDE SEQUENCE</scope>
    <source>
        <strain evidence="13">RSA 1196</strain>
    </source>
</reference>
<dbReference type="Gene3D" id="1.10.240.10">
    <property type="entry name" value="Tyrosyl-Transfer RNA Synthetase"/>
    <property type="match status" value="1"/>
</dbReference>
<dbReference type="CDD" id="cd00165">
    <property type="entry name" value="S4"/>
    <property type="match status" value="1"/>
</dbReference>
<proteinExistence type="inferred from homology"/>
<feature type="transmembrane region" description="Helical" evidence="12">
    <location>
        <begin position="741"/>
        <end position="761"/>
    </location>
</feature>
<evidence type="ECO:0000256" key="1">
    <source>
        <dbReference type="ARBA" id="ARBA00013160"/>
    </source>
</evidence>
<dbReference type="InterPro" id="IPR036986">
    <property type="entry name" value="S4_RNA-bd_sf"/>
</dbReference>
<feature type="region of interest" description="Disordered" evidence="11">
    <location>
        <begin position="486"/>
        <end position="518"/>
    </location>
</feature>
<evidence type="ECO:0000256" key="3">
    <source>
        <dbReference type="ARBA" id="ARBA00022741"/>
    </source>
</evidence>
<evidence type="ECO:0000256" key="11">
    <source>
        <dbReference type="SAM" id="MobiDB-lite"/>
    </source>
</evidence>
<dbReference type="GO" id="GO:0005829">
    <property type="term" value="C:cytosol"/>
    <property type="evidence" value="ECO:0007669"/>
    <property type="project" value="TreeGrafter"/>
</dbReference>
<dbReference type="InterPro" id="IPR024107">
    <property type="entry name" value="Tyr-tRNA-ligase_bac_1"/>
</dbReference>
<keyword evidence="14" id="KW-1185">Reference proteome</keyword>
<comment type="similarity">
    <text evidence="9">Belongs to the class-I aminoacyl-tRNA synthetase family.</text>
</comment>
<dbReference type="Gene3D" id="3.10.290.10">
    <property type="entry name" value="RNA-binding S4 domain"/>
    <property type="match status" value="1"/>
</dbReference>
<dbReference type="HAMAP" id="MF_02006">
    <property type="entry name" value="Tyr_tRNA_synth_type1"/>
    <property type="match status" value="1"/>
</dbReference>
<dbReference type="EMBL" id="JANBPY010000183">
    <property type="protein sequence ID" value="KAJ1968444.1"/>
    <property type="molecule type" value="Genomic_DNA"/>
</dbReference>
<keyword evidence="10" id="KW-0175">Coiled coil</keyword>
<feature type="region of interest" description="Disordered" evidence="11">
    <location>
        <begin position="1"/>
        <end position="28"/>
    </location>
</feature>
<dbReference type="NCBIfam" id="TIGR00234">
    <property type="entry name" value="tyrS"/>
    <property type="match status" value="2"/>
</dbReference>
<keyword evidence="4 9" id="KW-0067">ATP-binding</keyword>
<keyword evidence="12" id="KW-1133">Transmembrane helix</keyword>
<dbReference type="Proteomes" id="UP001150925">
    <property type="component" value="Unassembled WGS sequence"/>
</dbReference>
<evidence type="ECO:0000256" key="4">
    <source>
        <dbReference type="ARBA" id="ARBA00022840"/>
    </source>
</evidence>
<dbReference type="PROSITE" id="PS00178">
    <property type="entry name" value="AA_TRNA_LIGASE_I"/>
    <property type="match status" value="1"/>
</dbReference>
<keyword evidence="12" id="KW-0472">Membrane</keyword>
<keyword evidence="5 9" id="KW-0648">Protein biosynthesis</keyword>
<keyword evidence="2 9" id="KW-0436">Ligase</keyword>
<comment type="caution">
    <text evidence="13">The sequence shown here is derived from an EMBL/GenBank/DDBJ whole genome shotgun (WGS) entry which is preliminary data.</text>
</comment>
<dbReference type="FunFam" id="1.10.240.10:FF:000001">
    <property type="entry name" value="Tyrosine--tRNA ligase"/>
    <property type="match status" value="1"/>
</dbReference>
<evidence type="ECO:0000256" key="5">
    <source>
        <dbReference type="ARBA" id="ARBA00022917"/>
    </source>
</evidence>
<dbReference type="EC" id="6.1.1.1" evidence="1 9"/>
<feature type="region of interest" description="Disordered" evidence="11">
    <location>
        <begin position="541"/>
        <end position="568"/>
    </location>
</feature>
<feature type="coiled-coil region" evidence="10">
    <location>
        <begin position="643"/>
        <end position="670"/>
    </location>
</feature>
<feature type="compositionally biased region" description="Polar residues" evidence="11">
    <location>
        <begin position="1"/>
        <end position="10"/>
    </location>
</feature>
<evidence type="ECO:0000256" key="9">
    <source>
        <dbReference type="RuleBase" id="RU361234"/>
    </source>
</evidence>
<dbReference type="SUPFAM" id="SSF55174">
    <property type="entry name" value="Alpha-L RNA-binding motif"/>
    <property type="match status" value="1"/>
</dbReference>
<accession>A0A9W8E8S1</accession>
<dbReference type="GO" id="GO:0003723">
    <property type="term" value="F:RNA binding"/>
    <property type="evidence" value="ECO:0007669"/>
    <property type="project" value="InterPro"/>
</dbReference>
<keyword evidence="6 9" id="KW-0030">Aminoacyl-tRNA synthetase</keyword>
<evidence type="ECO:0000313" key="14">
    <source>
        <dbReference type="Proteomes" id="UP001150925"/>
    </source>
</evidence>
<dbReference type="OrthoDB" id="337870at2759"/>
<dbReference type="Gene3D" id="3.40.50.620">
    <property type="entry name" value="HUPs"/>
    <property type="match status" value="1"/>
</dbReference>
<feature type="transmembrane region" description="Helical" evidence="12">
    <location>
        <begin position="880"/>
        <end position="902"/>
    </location>
</feature>
<dbReference type="Pfam" id="PF05546">
    <property type="entry name" value="She9_MDM33"/>
    <property type="match status" value="1"/>
</dbReference>
<name>A0A9W8E8S1_9FUNG</name>
<dbReference type="GO" id="GO:0005524">
    <property type="term" value="F:ATP binding"/>
    <property type="evidence" value="ECO:0007669"/>
    <property type="project" value="UniProtKB-KW"/>
</dbReference>
<protein>
    <recommendedName>
        <fullName evidence="1 9">Tyrosine--tRNA ligase</fullName>
        <ecNumber evidence="1 9">6.1.1.1</ecNumber>
    </recommendedName>
    <alternativeName>
        <fullName evidence="7 9">Tyrosyl-tRNA synthetase</fullName>
    </alternativeName>
</protein>
<evidence type="ECO:0000256" key="7">
    <source>
        <dbReference type="ARBA" id="ARBA00033323"/>
    </source>
</evidence>
<keyword evidence="3 9" id="KW-0547">Nucleotide-binding</keyword>
<organism evidence="13 14">
    <name type="scientific">Dispira parvispora</name>
    <dbReference type="NCBI Taxonomy" id="1520584"/>
    <lineage>
        <taxon>Eukaryota</taxon>
        <taxon>Fungi</taxon>
        <taxon>Fungi incertae sedis</taxon>
        <taxon>Zoopagomycota</taxon>
        <taxon>Kickxellomycotina</taxon>
        <taxon>Dimargaritomycetes</taxon>
        <taxon>Dimargaritales</taxon>
        <taxon>Dimargaritaceae</taxon>
        <taxon>Dispira</taxon>
    </lineage>
</organism>
<keyword evidence="12" id="KW-0812">Transmembrane</keyword>
<dbReference type="InterPro" id="IPR001412">
    <property type="entry name" value="aa-tRNA-synth_I_CS"/>
</dbReference>
<evidence type="ECO:0000256" key="12">
    <source>
        <dbReference type="SAM" id="Phobius"/>
    </source>
</evidence>
<dbReference type="SUPFAM" id="SSF52374">
    <property type="entry name" value="Nucleotidylyl transferase"/>
    <property type="match status" value="1"/>
</dbReference>
<dbReference type="InterPro" id="IPR002305">
    <property type="entry name" value="aa-tRNA-synth_Ic"/>
</dbReference>
<dbReference type="GO" id="GO:0005739">
    <property type="term" value="C:mitochondrion"/>
    <property type="evidence" value="ECO:0007669"/>
    <property type="project" value="TreeGrafter"/>
</dbReference>
<evidence type="ECO:0000256" key="6">
    <source>
        <dbReference type="ARBA" id="ARBA00023146"/>
    </source>
</evidence>